<dbReference type="PRINTS" id="PR00069">
    <property type="entry name" value="ALDKETRDTASE"/>
</dbReference>
<organism evidence="3 4">
    <name type="scientific">Aquisalinus flavus</name>
    <dbReference type="NCBI Taxonomy" id="1526572"/>
    <lineage>
        <taxon>Bacteria</taxon>
        <taxon>Pseudomonadati</taxon>
        <taxon>Pseudomonadota</taxon>
        <taxon>Alphaproteobacteria</taxon>
        <taxon>Parvularculales</taxon>
        <taxon>Parvularculaceae</taxon>
        <taxon>Aquisalinus</taxon>
    </lineage>
</organism>
<protein>
    <submittedName>
        <fullName evidence="3">NADP-dependent oxidoreductase</fullName>
    </submittedName>
</protein>
<dbReference type="Pfam" id="PF00248">
    <property type="entry name" value="Aldo_ket_red"/>
    <property type="match status" value="1"/>
</dbReference>
<dbReference type="PANTHER" id="PTHR43364:SF4">
    <property type="entry name" value="NAD(P)-LINKED OXIDOREDUCTASE SUPERFAMILY PROTEIN"/>
    <property type="match status" value="1"/>
</dbReference>
<dbReference type="Gene3D" id="3.20.20.100">
    <property type="entry name" value="NADP-dependent oxidoreductase domain"/>
    <property type="match status" value="1"/>
</dbReference>
<sequence length="348" mass="39274">MEKRPLGRTGIDVTSLCLGTMMYGEQIGEDLAFQQMDACLDFGINFFDTAEMYTIPPKKETQGESERIVGRWLKDRGARDRIVLATKVMGQSGFDYMRPWGSIPRLKRKDIEFAVDRSLENLQTDYIDLYQTHWPDRRVPTFGRDLKGYTHYEEDFDAILETLQVMGELKKAGKIRAFGVSNETAYGVMRHVKEAETRDLPRAASIQNAYSLLNRTFEIGLAEVAMKEDVGLLAYSALAQGELSGKYLDGETPKGSRRDWFGKADRYQTPGKEKALRGYLQVAKDFGLDPSAMAFQFVTTRPWVTSNIFGANGMDQLQTVFESLSIAWTDELNDAVNNVHVGQPNPCP</sequence>
<dbReference type="EMBL" id="BMGH01000001">
    <property type="protein sequence ID" value="GGC99484.1"/>
    <property type="molecule type" value="Genomic_DNA"/>
</dbReference>
<evidence type="ECO:0000256" key="1">
    <source>
        <dbReference type="ARBA" id="ARBA00023002"/>
    </source>
</evidence>
<dbReference type="SUPFAM" id="SSF51430">
    <property type="entry name" value="NAD(P)-linked oxidoreductase"/>
    <property type="match status" value="1"/>
</dbReference>
<dbReference type="InterPro" id="IPR023210">
    <property type="entry name" value="NADP_OxRdtase_dom"/>
</dbReference>
<proteinExistence type="predicted"/>
<keyword evidence="4" id="KW-1185">Reference proteome</keyword>
<accession>A0A8J2Y684</accession>
<dbReference type="CDD" id="cd19094">
    <property type="entry name" value="AKR_Tas-like"/>
    <property type="match status" value="1"/>
</dbReference>
<name>A0A8J2Y684_9PROT</name>
<reference evidence="3" key="2">
    <citation type="submission" date="2020-09" db="EMBL/GenBank/DDBJ databases">
        <authorList>
            <person name="Sun Q."/>
            <person name="Zhou Y."/>
        </authorList>
    </citation>
    <scope>NUCLEOTIDE SEQUENCE</scope>
    <source>
        <strain evidence="3">CGMCC 1.12921</strain>
    </source>
</reference>
<dbReference type="InterPro" id="IPR036812">
    <property type="entry name" value="NAD(P)_OxRdtase_dom_sf"/>
</dbReference>
<dbReference type="PANTHER" id="PTHR43364">
    <property type="entry name" value="NADH-SPECIFIC METHYLGLYOXAL REDUCTASE-RELATED"/>
    <property type="match status" value="1"/>
</dbReference>
<comment type="caution">
    <text evidence="3">The sequence shown here is derived from an EMBL/GenBank/DDBJ whole genome shotgun (WGS) entry which is preliminary data.</text>
</comment>
<dbReference type="InterPro" id="IPR050523">
    <property type="entry name" value="AKR_Detox_Biosynth"/>
</dbReference>
<keyword evidence="1" id="KW-0560">Oxidoreductase</keyword>
<dbReference type="RefSeq" id="WP_188159770.1">
    <property type="nucleotide sequence ID" value="NZ_BMGH01000001.1"/>
</dbReference>
<feature type="domain" description="NADP-dependent oxidoreductase" evidence="2">
    <location>
        <begin position="16"/>
        <end position="337"/>
    </location>
</feature>
<evidence type="ECO:0000313" key="3">
    <source>
        <dbReference type="EMBL" id="GGC99484.1"/>
    </source>
</evidence>
<evidence type="ECO:0000313" key="4">
    <source>
        <dbReference type="Proteomes" id="UP000613582"/>
    </source>
</evidence>
<reference evidence="3" key="1">
    <citation type="journal article" date="2014" name="Int. J. Syst. Evol. Microbiol.">
        <title>Complete genome sequence of Corynebacterium casei LMG S-19264T (=DSM 44701T), isolated from a smear-ripened cheese.</title>
        <authorList>
            <consortium name="US DOE Joint Genome Institute (JGI-PGF)"/>
            <person name="Walter F."/>
            <person name="Albersmeier A."/>
            <person name="Kalinowski J."/>
            <person name="Ruckert C."/>
        </authorList>
    </citation>
    <scope>NUCLEOTIDE SEQUENCE</scope>
    <source>
        <strain evidence="3">CGMCC 1.12921</strain>
    </source>
</reference>
<dbReference type="InterPro" id="IPR020471">
    <property type="entry name" value="AKR"/>
</dbReference>
<gene>
    <name evidence="3" type="ORF">GCM10011342_05610</name>
</gene>
<dbReference type="AlphaFoldDB" id="A0A8J2Y684"/>
<evidence type="ECO:0000259" key="2">
    <source>
        <dbReference type="Pfam" id="PF00248"/>
    </source>
</evidence>
<dbReference type="GO" id="GO:0016491">
    <property type="term" value="F:oxidoreductase activity"/>
    <property type="evidence" value="ECO:0007669"/>
    <property type="project" value="UniProtKB-KW"/>
</dbReference>
<dbReference type="Proteomes" id="UP000613582">
    <property type="component" value="Unassembled WGS sequence"/>
</dbReference>